<reference evidence="2" key="1">
    <citation type="journal article" date="2016" name="Ticks Tick Borne Dis.">
        <title>De novo assembly and annotation of the salivary gland transcriptome of Rhipicephalus appendiculatus male and female ticks during blood feeding.</title>
        <authorList>
            <person name="de Castro M.H."/>
            <person name="de Klerk D."/>
            <person name="Pienaar R."/>
            <person name="Latif A.A."/>
            <person name="Rees D.J."/>
            <person name="Mans B.J."/>
        </authorList>
    </citation>
    <scope>NUCLEOTIDE SEQUENCE</scope>
    <source>
        <tissue evidence="2">Salivary glands</tissue>
    </source>
</reference>
<evidence type="ECO:0000313" key="2">
    <source>
        <dbReference type="EMBL" id="JAP75835.1"/>
    </source>
</evidence>
<feature type="chain" id="PRO_5007284498" description="Pancreatic trypsin inhibitor" evidence="1">
    <location>
        <begin position="20"/>
        <end position="85"/>
    </location>
</feature>
<name>A0A131YBF6_RHIAP</name>
<sequence length="85" mass="9554">MKVILLALLLTLTIDFTRSSATDSDGGTDKCTYDTDTCQREARRTRRQIWLANYSDNSCYNISVTGCEGIGYNTLSDCFWGCFSE</sequence>
<feature type="signal peptide" evidence="1">
    <location>
        <begin position="1"/>
        <end position="19"/>
    </location>
</feature>
<protein>
    <recommendedName>
        <fullName evidence="3">Pancreatic trypsin inhibitor</fullName>
    </recommendedName>
</protein>
<proteinExistence type="predicted"/>
<organism evidence="2">
    <name type="scientific">Rhipicephalus appendiculatus</name>
    <name type="common">Brown ear tick</name>
    <dbReference type="NCBI Taxonomy" id="34631"/>
    <lineage>
        <taxon>Eukaryota</taxon>
        <taxon>Metazoa</taxon>
        <taxon>Ecdysozoa</taxon>
        <taxon>Arthropoda</taxon>
        <taxon>Chelicerata</taxon>
        <taxon>Arachnida</taxon>
        <taxon>Acari</taxon>
        <taxon>Parasitiformes</taxon>
        <taxon>Ixodida</taxon>
        <taxon>Ixodoidea</taxon>
        <taxon>Ixodidae</taxon>
        <taxon>Rhipicephalinae</taxon>
        <taxon>Rhipicephalus</taxon>
        <taxon>Rhipicephalus</taxon>
    </lineage>
</organism>
<dbReference type="EMBL" id="GEDV01012722">
    <property type="protein sequence ID" value="JAP75835.1"/>
    <property type="molecule type" value="Transcribed_RNA"/>
</dbReference>
<evidence type="ECO:0000256" key="1">
    <source>
        <dbReference type="SAM" id="SignalP"/>
    </source>
</evidence>
<keyword evidence="1" id="KW-0732">Signal</keyword>
<evidence type="ECO:0008006" key="3">
    <source>
        <dbReference type="Google" id="ProtNLM"/>
    </source>
</evidence>
<dbReference type="AlphaFoldDB" id="A0A131YBF6"/>
<accession>A0A131YBF6</accession>